<dbReference type="SUPFAM" id="SSF53474">
    <property type="entry name" value="alpha/beta-Hydrolases"/>
    <property type="match status" value="1"/>
</dbReference>
<accession>A0AAN9V7Q3</accession>
<evidence type="ECO:0000256" key="1">
    <source>
        <dbReference type="ARBA" id="ARBA00004613"/>
    </source>
</evidence>
<dbReference type="GO" id="GO:0005615">
    <property type="term" value="C:extracellular space"/>
    <property type="evidence" value="ECO:0007669"/>
    <property type="project" value="TreeGrafter"/>
</dbReference>
<evidence type="ECO:0000313" key="7">
    <source>
        <dbReference type="Proteomes" id="UP001378592"/>
    </source>
</evidence>
<dbReference type="Gene3D" id="3.40.50.1820">
    <property type="entry name" value="alpha/beta hydrolase"/>
    <property type="match status" value="1"/>
</dbReference>
<dbReference type="AlphaFoldDB" id="A0AAN9V7Q3"/>
<proteinExistence type="inferred from homology"/>
<comment type="caution">
    <text evidence="6">The sequence shown here is derived from an EMBL/GenBank/DDBJ whole genome shotgun (WGS) entry which is preliminary data.</text>
</comment>
<evidence type="ECO:0000256" key="3">
    <source>
        <dbReference type="ARBA" id="ARBA00022525"/>
    </source>
</evidence>
<protein>
    <recommendedName>
        <fullName evidence="5">Lipase domain-containing protein</fullName>
    </recommendedName>
</protein>
<evidence type="ECO:0000256" key="2">
    <source>
        <dbReference type="ARBA" id="ARBA00010701"/>
    </source>
</evidence>
<dbReference type="Pfam" id="PF00151">
    <property type="entry name" value="Lipase"/>
    <property type="match status" value="1"/>
</dbReference>
<evidence type="ECO:0000313" key="6">
    <source>
        <dbReference type="EMBL" id="KAK7792032.1"/>
    </source>
</evidence>
<name>A0AAN9V7Q3_9ORTH</name>
<feature type="domain" description="Lipase" evidence="5">
    <location>
        <begin position="45"/>
        <end position="246"/>
    </location>
</feature>
<keyword evidence="3" id="KW-0964">Secreted</keyword>
<evidence type="ECO:0000256" key="4">
    <source>
        <dbReference type="RuleBase" id="RU004262"/>
    </source>
</evidence>
<dbReference type="EMBL" id="JAZDUA010000478">
    <property type="protein sequence ID" value="KAK7792032.1"/>
    <property type="molecule type" value="Genomic_DNA"/>
</dbReference>
<sequence>MGPGDAAPRPHNACIFTLVDASVLALPTRQHVMPLSDTYPPFNGSQDVTFYLYTQNNPVTPEFIKLDDDSTSPSFNPKNPTRLAIHGGRTSVQSILRFREGYLSTGAELNVVLVDWSGLAAAEESVGVLSAVQVGDYVGQLLNHLVSARGLDPDDLVILGHSMGGHVAAIAGNRLGGGLASEVVALDPASDIFDAFPLENQLDASDAKFVQVIHTHGGGLGALESRGHADFFPNGGSLQPGCSNGQLRPALRSS</sequence>
<dbReference type="GO" id="GO:0016042">
    <property type="term" value="P:lipid catabolic process"/>
    <property type="evidence" value="ECO:0007669"/>
    <property type="project" value="TreeGrafter"/>
</dbReference>
<comment type="similarity">
    <text evidence="2 4">Belongs to the AB hydrolase superfamily. Lipase family.</text>
</comment>
<dbReference type="GO" id="GO:0016298">
    <property type="term" value="F:lipase activity"/>
    <property type="evidence" value="ECO:0007669"/>
    <property type="project" value="InterPro"/>
</dbReference>
<dbReference type="GO" id="GO:0017171">
    <property type="term" value="F:serine hydrolase activity"/>
    <property type="evidence" value="ECO:0007669"/>
    <property type="project" value="TreeGrafter"/>
</dbReference>
<evidence type="ECO:0000259" key="5">
    <source>
        <dbReference type="Pfam" id="PF00151"/>
    </source>
</evidence>
<dbReference type="PANTHER" id="PTHR11610">
    <property type="entry name" value="LIPASE"/>
    <property type="match status" value="1"/>
</dbReference>
<dbReference type="Proteomes" id="UP001378592">
    <property type="component" value="Unassembled WGS sequence"/>
</dbReference>
<dbReference type="PANTHER" id="PTHR11610:SF173">
    <property type="entry name" value="LIPASE DOMAIN-CONTAINING PROTEIN-RELATED"/>
    <property type="match status" value="1"/>
</dbReference>
<reference evidence="6 7" key="1">
    <citation type="submission" date="2024-03" db="EMBL/GenBank/DDBJ databases">
        <title>The genome assembly and annotation of the cricket Gryllus longicercus Weissman &amp; Gray.</title>
        <authorList>
            <person name="Szrajer S."/>
            <person name="Gray D."/>
            <person name="Ylla G."/>
        </authorList>
    </citation>
    <scope>NUCLEOTIDE SEQUENCE [LARGE SCALE GENOMIC DNA]</scope>
    <source>
        <strain evidence="6">DAG 2021-001</strain>
        <tissue evidence="6">Whole body minus gut</tissue>
    </source>
</reference>
<comment type="subcellular location">
    <subcellularLocation>
        <location evidence="1">Secreted</location>
    </subcellularLocation>
</comment>
<dbReference type="InterPro" id="IPR000734">
    <property type="entry name" value="TAG_lipase"/>
</dbReference>
<keyword evidence="7" id="KW-1185">Reference proteome</keyword>
<dbReference type="InterPro" id="IPR029058">
    <property type="entry name" value="AB_hydrolase_fold"/>
</dbReference>
<organism evidence="6 7">
    <name type="scientific">Gryllus longicercus</name>
    <dbReference type="NCBI Taxonomy" id="2509291"/>
    <lineage>
        <taxon>Eukaryota</taxon>
        <taxon>Metazoa</taxon>
        <taxon>Ecdysozoa</taxon>
        <taxon>Arthropoda</taxon>
        <taxon>Hexapoda</taxon>
        <taxon>Insecta</taxon>
        <taxon>Pterygota</taxon>
        <taxon>Neoptera</taxon>
        <taxon>Polyneoptera</taxon>
        <taxon>Orthoptera</taxon>
        <taxon>Ensifera</taxon>
        <taxon>Gryllidea</taxon>
        <taxon>Grylloidea</taxon>
        <taxon>Gryllidae</taxon>
        <taxon>Gryllinae</taxon>
        <taxon>Gryllus</taxon>
    </lineage>
</organism>
<gene>
    <name evidence="6" type="ORF">R5R35_014602</name>
</gene>
<dbReference type="InterPro" id="IPR013818">
    <property type="entry name" value="Lipase"/>
</dbReference>